<dbReference type="OrthoDB" id="206201at2759"/>
<dbReference type="InterPro" id="IPR015500">
    <property type="entry name" value="Peptidase_S8_subtilisin-rel"/>
</dbReference>
<evidence type="ECO:0000256" key="1">
    <source>
        <dbReference type="ARBA" id="ARBA00011073"/>
    </source>
</evidence>
<dbReference type="CDD" id="cd04077">
    <property type="entry name" value="Peptidases_S8_PCSK9_ProteinaseK_like"/>
    <property type="match status" value="1"/>
</dbReference>
<feature type="domain" description="Peptidase S8/S53" evidence="6">
    <location>
        <begin position="121"/>
        <end position="213"/>
    </location>
</feature>
<dbReference type="SUPFAM" id="SSF52743">
    <property type="entry name" value="Subtilisin-like"/>
    <property type="match status" value="1"/>
</dbReference>
<evidence type="ECO:0000256" key="2">
    <source>
        <dbReference type="ARBA" id="ARBA00022670"/>
    </source>
</evidence>
<dbReference type="PRINTS" id="PR00723">
    <property type="entry name" value="SUBTILISIN"/>
</dbReference>
<dbReference type="AlphaFoldDB" id="A0A137P676"/>
<dbReference type="PROSITE" id="PS51892">
    <property type="entry name" value="SUBTILASE"/>
    <property type="match status" value="1"/>
</dbReference>
<evidence type="ECO:0000256" key="4">
    <source>
        <dbReference type="ARBA" id="ARBA00022825"/>
    </source>
</evidence>
<evidence type="ECO:0000259" key="6">
    <source>
        <dbReference type="Pfam" id="PF00082"/>
    </source>
</evidence>
<dbReference type="STRING" id="796925.A0A137P676"/>
<dbReference type="PANTHER" id="PTHR43806">
    <property type="entry name" value="PEPTIDASE S8"/>
    <property type="match status" value="1"/>
</dbReference>
<dbReference type="Proteomes" id="UP000070444">
    <property type="component" value="Unassembled WGS sequence"/>
</dbReference>
<keyword evidence="2" id="KW-0645">Protease</keyword>
<dbReference type="GO" id="GO:0006508">
    <property type="term" value="P:proteolysis"/>
    <property type="evidence" value="ECO:0007669"/>
    <property type="project" value="UniProtKB-KW"/>
</dbReference>
<organism evidence="7 8">
    <name type="scientific">Conidiobolus coronatus (strain ATCC 28846 / CBS 209.66 / NRRL 28638)</name>
    <name type="common">Delacroixia coronata</name>
    <dbReference type="NCBI Taxonomy" id="796925"/>
    <lineage>
        <taxon>Eukaryota</taxon>
        <taxon>Fungi</taxon>
        <taxon>Fungi incertae sedis</taxon>
        <taxon>Zoopagomycota</taxon>
        <taxon>Entomophthoromycotina</taxon>
        <taxon>Entomophthoromycetes</taxon>
        <taxon>Entomophthorales</taxon>
        <taxon>Ancylistaceae</taxon>
        <taxon>Conidiobolus</taxon>
    </lineage>
</organism>
<accession>A0A137P676</accession>
<feature type="non-terminal residue" evidence="7">
    <location>
        <position position="1"/>
    </location>
</feature>
<evidence type="ECO:0000313" key="8">
    <source>
        <dbReference type="Proteomes" id="UP000070444"/>
    </source>
</evidence>
<protein>
    <submittedName>
        <fullName evidence="7">Subtilisin-like protein</fullName>
    </submittedName>
</protein>
<dbReference type="GO" id="GO:0004252">
    <property type="term" value="F:serine-type endopeptidase activity"/>
    <property type="evidence" value="ECO:0007669"/>
    <property type="project" value="InterPro"/>
</dbReference>
<name>A0A137P676_CONC2</name>
<dbReference type="PANTHER" id="PTHR43806:SF11">
    <property type="entry name" value="CEREVISIN-RELATED"/>
    <property type="match status" value="1"/>
</dbReference>
<dbReference type="Pfam" id="PF00082">
    <property type="entry name" value="Peptidase_S8"/>
    <property type="match status" value="2"/>
</dbReference>
<keyword evidence="8" id="KW-1185">Reference proteome</keyword>
<dbReference type="InterPro" id="IPR000209">
    <property type="entry name" value="Peptidase_S8/S53_dom"/>
</dbReference>
<evidence type="ECO:0000313" key="7">
    <source>
        <dbReference type="EMBL" id="KXN70431.1"/>
    </source>
</evidence>
<proteinExistence type="inferred from homology"/>
<dbReference type="GO" id="GO:0005615">
    <property type="term" value="C:extracellular space"/>
    <property type="evidence" value="ECO:0007669"/>
    <property type="project" value="TreeGrafter"/>
</dbReference>
<keyword evidence="4" id="KW-0720">Serine protease</keyword>
<sequence length="214" mass="22916">WGLAWIIHRGKLNGRNQGDYLYDQNAGQGINVYVLSSGINIHHRDIDERAKWETSFVIGSSNIDEHGHGNHCAGTVGSNTYGVAKKTNLIAVKLLGQNGQCRWSSIITGFNWVVQNSKRRNAFNNEIFVVCAAGNENRDACLVSPASSPHYFTIGAADIYNGKASLSDLGCCVHILASGVDVLSTAIGHNSNAQCMSGTSMTCIHVAGLAAQLL</sequence>
<gene>
    <name evidence="7" type="ORF">CONCODRAFT_22018</name>
</gene>
<dbReference type="InterPro" id="IPR050131">
    <property type="entry name" value="Peptidase_S8_subtilisin-like"/>
</dbReference>
<comment type="similarity">
    <text evidence="1 5">Belongs to the peptidase S8 family.</text>
</comment>
<evidence type="ECO:0000256" key="5">
    <source>
        <dbReference type="PROSITE-ProRule" id="PRU01240"/>
    </source>
</evidence>
<dbReference type="InterPro" id="IPR034193">
    <property type="entry name" value="PCSK9_ProteinaseK-like"/>
</dbReference>
<reference evidence="7 8" key="1">
    <citation type="journal article" date="2015" name="Genome Biol. Evol.">
        <title>Phylogenomic analyses indicate that early fungi evolved digesting cell walls of algal ancestors of land plants.</title>
        <authorList>
            <person name="Chang Y."/>
            <person name="Wang S."/>
            <person name="Sekimoto S."/>
            <person name="Aerts A.L."/>
            <person name="Choi C."/>
            <person name="Clum A."/>
            <person name="LaButti K.M."/>
            <person name="Lindquist E.A."/>
            <person name="Yee Ngan C."/>
            <person name="Ohm R.A."/>
            <person name="Salamov A.A."/>
            <person name="Grigoriev I.V."/>
            <person name="Spatafora J.W."/>
            <person name="Berbee M.L."/>
        </authorList>
    </citation>
    <scope>NUCLEOTIDE SEQUENCE [LARGE SCALE GENOMIC DNA]</scope>
    <source>
        <strain evidence="7 8">NRRL 28638</strain>
    </source>
</reference>
<keyword evidence="3" id="KW-0378">Hydrolase</keyword>
<feature type="non-terminal residue" evidence="7">
    <location>
        <position position="214"/>
    </location>
</feature>
<comment type="caution">
    <text evidence="5">Lacks conserved residue(s) required for the propagation of feature annotation.</text>
</comment>
<dbReference type="EMBL" id="KQ964502">
    <property type="protein sequence ID" value="KXN70431.1"/>
    <property type="molecule type" value="Genomic_DNA"/>
</dbReference>
<dbReference type="InterPro" id="IPR036852">
    <property type="entry name" value="Peptidase_S8/S53_dom_sf"/>
</dbReference>
<feature type="domain" description="Peptidase S8/S53" evidence="6">
    <location>
        <begin position="27"/>
        <end position="117"/>
    </location>
</feature>
<dbReference type="Gene3D" id="3.40.50.200">
    <property type="entry name" value="Peptidase S8/S53 domain"/>
    <property type="match status" value="2"/>
</dbReference>
<evidence type="ECO:0000256" key="3">
    <source>
        <dbReference type="ARBA" id="ARBA00022801"/>
    </source>
</evidence>